<gene>
    <name evidence="2" type="ORF">FLONG3_6743</name>
</gene>
<dbReference type="AlphaFoldDB" id="A0A395SKN8"/>
<reference evidence="2 3" key="1">
    <citation type="journal article" date="2018" name="PLoS Pathog.">
        <title>Evolution of structural diversity of trichothecenes, a family of toxins produced by plant pathogenic and entomopathogenic fungi.</title>
        <authorList>
            <person name="Proctor R.H."/>
            <person name="McCormick S.P."/>
            <person name="Kim H.S."/>
            <person name="Cardoza R.E."/>
            <person name="Stanley A.M."/>
            <person name="Lindo L."/>
            <person name="Kelly A."/>
            <person name="Brown D.W."/>
            <person name="Lee T."/>
            <person name="Vaughan M.M."/>
            <person name="Alexander N.J."/>
            <person name="Busman M."/>
            <person name="Gutierrez S."/>
        </authorList>
    </citation>
    <scope>NUCLEOTIDE SEQUENCE [LARGE SCALE GENOMIC DNA]</scope>
    <source>
        <strain evidence="2 3">NRRL 20695</strain>
    </source>
</reference>
<organism evidence="2 3">
    <name type="scientific">Fusarium longipes</name>
    <dbReference type="NCBI Taxonomy" id="694270"/>
    <lineage>
        <taxon>Eukaryota</taxon>
        <taxon>Fungi</taxon>
        <taxon>Dikarya</taxon>
        <taxon>Ascomycota</taxon>
        <taxon>Pezizomycotina</taxon>
        <taxon>Sordariomycetes</taxon>
        <taxon>Hypocreomycetidae</taxon>
        <taxon>Hypocreales</taxon>
        <taxon>Nectriaceae</taxon>
        <taxon>Fusarium</taxon>
    </lineage>
</organism>
<feature type="compositionally biased region" description="Basic residues" evidence="1">
    <location>
        <begin position="182"/>
        <end position="194"/>
    </location>
</feature>
<feature type="compositionally biased region" description="Basic and acidic residues" evidence="1">
    <location>
        <begin position="72"/>
        <end position="89"/>
    </location>
</feature>
<keyword evidence="3" id="KW-1185">Reference proteome</keyword>
<sequence>MAPQPPPPLPVADNYASLTNRISLSIASRSSILKGMSRSTAAPVRRRALPDDNDDDLTRGTQLPNTGVGYVPEKKDIQKYANSKEERMLRGRMGKGTTGKSKKMVEESESEEEMGRSALGKRKRPRKEAVEPEPELENQTLPAAASANEVKEGGEAEVEADVEMKGGTVQEKSANPEGIIDKKRKRKNKKKKQKQTTENAETEV</sequence>
<proteinExistence type="predicted"/>
<dbReference type="EMBL" id="PXOG01000147">
    <property type="protein sequence ID" value="RGP72735.1"/>
    <property type="molecule type" value="Genomic_DNA"/>
</dbReference>
<accession>A0A395SKN8</accession>
<feature type="region of interest" description="Disordered" evidence="1">
    <location>
        <begin position="31"/>
        <end position="204"/>
    </location>
</feature>
<evidence type="ECO:0000313" key="2">
    <source>
        <dbReference type="EMBL" id="RGP72735.1"/>
    </source>
</evidence>
<protein>
    <submittedName>
        <fullName evidence="2">Uncharacterized protein</fullName>
    </submittedName>
</protein>
<dbReference type="OrthoDB" id="4961474at2759"/>
<comment type="caution">
    <text evidence="2">The sequence shown here is derived from an EMBL/GenBank/DDBJ whole genome shotgun (WGS) entry which is preliminary data.</text>
</comment>
<dbReference type="Proteomes" id="UP000266234">
    <property type="component" value="Unassembled WGS sequence"/>
</dbReference>
<name>A0A395SKN8_9HYPO</name>
<evidence type="ECO:0000313" key="3">
    <source>
        <dbReference type="Proteomes" id="UP000266234"/>
    </source>
</evidence>
<evidence type="ECO:0000256" key="1">
    <source>
        <dbReference type="SAM" id="MobiDB-lite"/>
    </source>
</evidence>